<dbReference type="GeneID" id="107221566"/>
<protein>
    <submittedName>
        <fullName evidence="2">Leucine-rich melanocyte differentiation-associated protein isoform X2</fullName>
    </submittedName>
</protein>
<evidence type="ECO:0000313" key="1">
    <source>
        <dbReference type="Proteomes" id="UP000829291"/>
    </source>
</evidence>
<gene>
    <name evidence="2" type="primary">LOC107221566</name>
</gene>
<dbReference type="InterPro" id="IPR032675">
    <property type="entry name" value="LRR_dom_sf"/>
</dbReference>
<dbReference type="InterPro" id="IPR001611">
    <property type="entry name" value="Leu-rich_rpt"/>
</dbReference>
<dbReference type="InterPro" id="IPR043313">
    <property type="entry name" value="LRMDA"/>
</dbReference>
<sequence length="250" mass="28425">MAMMREQDFNRTALTVQRSQAWYTGQRAERIPHGLIGLVGADCSSLDLSYNNLVSLTALKEFANLEELVLDNNCLCDLNTLPRMPKLTTLSVTDIERALDRIKECCPCLKYASLLGNPGCPDQLTNPTTTDEEDYERYRRYAVHVLPATLRFLDSRPISSRERQEARERGSLMRMVRVNLPNLSSLTAEEFARALDHKRHNSISVEEPDYTPLPDSMRGPLDVRSAYGKSRYRYSGKNSEGNRFISNSDL</sequence>
<dbReference type="PANTHER" id="PTHR46282:SF2">
    <property type="entry name" value="LEUCINE-RICH MELANOCYTE DIFFERENTIATION-ASSOCIATED PROTEIN"/>
    <property type="match status" value="1"/>
</dbReference>
<organism evidence="1 2">
    <name type="scientific">Neodiprion lecontei</name>
    <name type="common">Redheaded pine sawfly</name>
    <dbReference type="NCBI Taxonomy" id="441921"/>
    <lineage>
        <taxon>Eukaryota</taxon>
        <taxon>Metazoa</taxon>
        <taxon>Ecdysozoa</taxon>
        <taxon>Arthropoda</taxon>
        <taxon>Hexapoda</taxon>
        <taxon>Insecta</taxon>
        <taxon>Pterygota</taxon>
        <taxon>Neoptera</taxon>
        <taxon>Endopterygota</taxon>
        <taxon>Hymenoptera</taxon>
        <taxon>Tenthredinoidea</taxon>
        <taxon>Diprionidae</taxon>
        <taxon>Diprioninae</taxon>
        <taxon>Neodiprion</taxon>
    </lineage>
</organism>
<dbReference type="SUPFAM" id="SSF52058">
    <property type="entry name" value="L domain-like"/>
    <property type="match status" value="1"/>
</dbReference>
<reference evidence="2" key="1">
    <citation type="submission" date="2025-08" db="UniProtKB">
        <authorList>
            <consortium name="RefSeq"/>
        </authorList>
    </citation>
    <scope>IDENTIFICATION</scope>
    <source>
        <tissue evidence="2">Thorax and Abdomen</tissue>
    </source>
</reference>
<name>A0ABM3FX40_NEOLC</name>
<dbReference type="Pfam" id="PF14580">
    <property type="entry name" value="LRR_9"/>
    <property type="match status" value="1"/>
</dbReference>
<dbReference type="PANTHER" id="PTHR46282">
    <property type="entry name" value="LEUCINE-RICH MELANOCYTE DIFFERENTIATION-ASSOCIATED PROTEIN"/>
    <property type="match status" value="1"/>
</dbReference>
<keyword evidence="1" id="KW-1185">Reference proteome</keyword>
<evidence type="ECO:0000313" key="2">
    <source>
        <dbReference type="RefSeq" id="XP_046592593.1"/>
    </source>
</evidence>
<dbReference type="RefSeq" id="XP_046592593.1">
    <property type="nucleotide sequence ID" value="XM_046736637.1"/>
</dbReference>
<proteinExistence type="predicted"/>
<dbReference type="Gene3D" id="3.80.10.10">
    <property type="entry name" value="Ribonuclease Inhibitor"/>
    <property type="match status" value="1"/>
</dbReference>
<accession>A0ABM3FX40</accession>
<dbReference type="Proteomes" id="UP000829291">
    <property type="component" value="Chromosome 4"/>
</dbReference>
<dbReference type="PROSITE" id="PS51450">
    <property type="entry name" value="LRR"/>
    <property type="match status" value="1"/>
</dbReference>